<comment type="caution">
    <text evidence="1">The sequence shown here is derived from an EMBL/GenBank/DDBJ whole genome shotgun (WGS) entry which is preliminary data.</text>
</comment>
<sequence>MNKMLFKMESCISPNCISPGCISTSGVVLKCCISPSCISPSCFSPGCISTSRFGEMQLGELQFDEMPHTHIFILLPSWFRWRGPRTYLNLPKKKYMDAHTIFPNRTLIGCVRNDYFSLNFCSTMISYTSSST</sequence>
<keyword evidence="2" id="KW-1185">Reference proteome</keyword>
<dbReference type="OrthoDB" id="273452at2759"/>
<name>A0A1Y1ZKJ0_9FUNG</name>
<proteinExistence type="predicted"/>
<accession>A0A1Y1ZKJ0</accession>
<dbReference type="AlphaFoldDB" id="A0A1Y1ZKJ0"/>
<reference evidence="1 2" key="1">
    <citation type="submission" date="2016-08" db="EMBL/GenBank/DDBJ databases">
        <title>A Parts List for Fungal Cellulosomes Revealed by Comparative Genomics.</title>
        <authorList>
            <consortium name="DOE Joint Genome Institute"/>
            <person name="Haitjema C.H."/>
            <person name="Gilmore S.P."/>
            <person name="Henske J.K."/>
            <person name="Solomon K.V."/>
            <person name="De Groot R."/>
            <person name="Kuo A."/>
            <person name="Mondo S.J."/>
            <person name="Salamov A.A."/>
            <person name="Labutti K."/>
            <person name="Zhao Z."/>
            <person name="Chiniquy J."/>
            <person name="Barry K."/>
            <person name="Brewer H.M."/>
            <person name="Purvine S.O."/>
            <person name="Wright A.T."/>
            <person name="Boxma B."/>
            <person name="Van Alen T."/>
            <person name="Hackstein J.H."/>
            <person name="Baker S.E."/>
            <person name="Grigoriev I.V."/>
            <person name="O'Malley M.A."/>
        </authorList>
    </citation>
    <scope>NUCLEOTIDE SEQUENCE [LARGE SCALE GENOMIC DNA]</scope>
    <source>
        <strain evidence="1 2">G1</strain>
    </source>
</reference>
<organism evidence="1 2">
    <name type="scientific">Neocallimastix californiae</name>
    <dbReference type="NCBI Taxonomy" id="1754190"/>
    <lineage>
        <taxon>Eukaryota</taxon>
        <taxon>Fungi</taxon>
        <taxon>Fungi incertae sedis</taxon>
        <taxon>Chytridiomycota</taxon>
        <taxon>Chytridiomycota incertae sedis</taxon>
        <taxon>Neocallimastigomycetes</taxon>
        <taxon>Neocallimastigales</taxon>
        <taxon>Neocallimastigaceae</taxon>
        <taxon>Neocallimastix</taxon>
    </lineage>
</organism>
<gene>
    <name evidence="1" type="ORF">LY90DRAFT_518649</name>
</gene>
<dbReference type="EMBL" id="MCOG01000390">
    <property type="protein sequence ID" value="ORY10704.1"/>
    <property type="molecule type" value="Genomic_DNA"/>
</dbReference>
<evidence type="ECO:0000313" key="1">
    <source>
        <dbReference type="EMBL" id="ORY10704.1"/>
    </source>
</evidence>
<protein>
    <submittedName>
        <fullName evidence="1">Uncharacterized protein</fullName>
    </submittedName>
</protein>
<evidence type="ECO:0000313" key="2">
    <source>
        <dbReference type="Proteomes" id="UP000193920"/>
    </source>
</evidence>
<dbReference type="Proteomes" id="UP000193920">
    <property type="component" value="Unassembled WGS sequence"/>
</dbReference>